<comment type="caution">
    <text evidence="2">The sequence shown here is derived from an EMBL/GenBank/DDBJ whole genome shotgun (WGS) entry which is preliminary data.</text>
</comment>
<evidence type="ECO:0000259" key="1">
    <source>
        <dbReference type="Pfam" id="PF07717"/>
    </source>
</evidence>
<dbReference type="EMBL" id="VJMI01008210">
    <property type="protein sequence ID" value="KAF0761824.1"/>
    <property type="molecule type" value="Genomic_DNA"/>
</dbReference>
<accession>A0A6A5AVJ7</accession>
<proteinExistence type="predicted"/>
<gene>
    <name evidence="2" type="ORF">AaE_003387</name>
</gene>
<sequence length="96" mass="11398">MQVAHKRSTGGYLTVKDNQEVHLHPSCVLDDKPEWVLYNEFVLTSKNYIRLNTRIKGEWLVELAPHYYDLENFPACEAKKELEALYRRLHAKLQRK</sequence>
<organism evidence="2 3">
    <name type="scientific">Aphanomyces astaci</name>
    <name type="common">Crayfish plague agent</name>
    <dbReference type="NCBI Taxonomy" id="112090"/>
    <lineage>
        <taxon>Eukaryota</taxon>
        <taxon>Sar</taxon>
        <taxon>Stramenopiles</taxon>
        <taxon>Oomycota</taxon>
        <taxon>Saprolegniomycetes</taxon>
        <taxon>Saprolegniales</taxon>
        <taxon>Verrucalvaceae</taxon>
        <taxon>Aphanomyces</taxon>
    </lineage>
</organism>
<dbReference type="AlphaFoldDB" id="A0A6A5AVJ7"/>
<evidence type="ECO:0000313" key="2">
    <source>
        <dbReference type="EMBL" id="KAF0761824.1"/>
    </source>
</evidence>
<dbReference type="InterPro" id="IPR011709">
    <property type="entry name" value="DEAD-box_helicase_OB_fold"/>
</dbReference>
<name>A0A6A5AVJ7_APHAT</name>
<dbReference type="VEuPathDB" id="FungiDB:H257_11726"/>
<protein>
    <recommendedName>
        <fullName evidence="1">DEAD-box helicase OB fold domain-containing protein</fullName>
    </recommendedName>
</protein>
<evidence type="ECO:0000313" key="3">
    <source>
        <dbReference type="Proteomes" id="UP000469452"/>
    </source>
</evidence>
<dbReference type="Pfam" id="PF07717">
    <property type="entry name" value="OB_NTP_bind"/>
    <property type="match status" value="1"/>
</dbReference>
<dbReference type="Proteomes" id="UP000469452">
    <property type="component" value="Unassembled WGS sequence"/>
</dbReference>
<feature type="domain" description="DEAD-box helicase OB fold" evidence="1">
    <location>
        <begin position="1"/>
        <end position="67"/>
    </location>
</feature>
<reference evidence="2 3" key="1">
    <citation type="submission" date="2019-06" db="EMBL/GenBank/DDBJ databases">
        <title>Genomics analysis of Aphanomyces spp. identifies a new class of oomycete effector associated with host adaptation.</title>
        <authorList>
            <person name="Gaulin E."/>
        </authorList>
    </citation>
    <scope>NUCLEOTIDE SEQUENCE [LARGE SCALE GENOMIC DNA]</scope>
    <source>
        <strain evidence="2 3">E</strain>
    </source>
</reference>